<dbReference type="Proteomes" id="UP001434883">
    <property type="component" value="Unassembled WGS sequence"/>
</dbReference>
<accession>A0ABV0SDK8</accession>
<comment type="caution">
    <text evidence="1">The sequence shown here is derived from an EMBL/GenBank/DDBJ whole genome shotgun (WGS) entry which is preliminary data.</text>
</comment>
<sequence>ATLLQSGTQLLPSFSMSMVSYDQTINLKCSCDWMPNGMTATLTRSGERVGPLSALVVTKQNAKEIAERKAGVFIL</sequence>
<keyword evidence="2" id="KW-1185">Reference proteome</keyword>
<name>A0ABV0SDK8_9TELE</name>
<dbReference type="EMBL" id="JAHRIN010077272">
    <property type="protein sequence ID" value="MEQ2218634.1"/>
    <property type="molecule type" value="Genomic_DNA"/>
</dbReference>
<evidence type="ECO:0000313" key="2">
    <source>
        <dbReference type="Proteomes" id="UP001434883"/>
    </source>
</evidence>
<protein>
    <submittedName>
        <fullName evidence="1">Uncharacterized protein</fullName>
    </submittedName>
</protein>
<feature type="non-terminal residue" evidence="1">
    <location>
        <position position="1"/>
    </location>
</feature>
<gene>
    <name evidence="1" type="ORF">XENOCAPTIV_005948</name>
</gene>
<proteinExistence type="predicted"/>
<evidence type="ECO:0000313" key="1">
    <source>
        <dbReference type="EMBL" id="MEQ2218634.1"/>
    </source>
</evidence>
<organism evidence="1 2">
    <name type="scientific">Xenoophorus captivus</name>
    <dbReference type="NCBI Taxonomy" id="1517983"/>
    <lineage>
        <taxon>Eukaryota</taxon>
        <taxon>Metazoa</taxon>
        <taxon>Chordata</taxon>
        <taxon>Craniata</taxon>
        <taxon>Vertebrata</taxon>
        <taxon>Euteleostomi</taxon>
        <taxon>Actinopterygii</taxon>
        <taxon>Neopterygii</taxon>
        <taxon>Teleostei</taxon>
        <taxon>Neoteleostei</taxon>
        <taxon>Acanthomorphata</taxon>
        <taxon>Ovalentaria</taxon>
        <taxon>Atherinomorphae</taxon>
        <taxon>Cyprinodontiformes</taxon>
        <taxon>Goodeidae</taxon>
        <taxon>Xenoophorus</taxon>
    </lineage>
</organism>
<reference evidence="1 2" key="1">
    <citation type="submission" date="2021-06" db="EMBL/GenBank/DDBJ databases">
        <authorList>
            <person name="Palmer J.M."/>
        </authorList>
    </citation>
    <scope>NUCLEOTIDE SEQUENCE [LARGE SCALE GENOMIC DNA]</scope>
    <source>
        <strain evidence="1 2">XC_2019</strain>
        <tissue evidence="1">Muscle</tissue>
    </source>
</reference>